<sequence length="329" mass="37774">MSVNTKMSDGDLHLDLLDSDLMCLDRVKTEIPVIGLGCEYFTRLIASLKESSAIVEWSLNKATTGVDNVVKFPYVKDHLLAIDRLLCSSLDLTELSLPVLTKTPQEMYDGSIEYVIGIVTPITNWVDLEFLPSAEYYINQYLPELDSDQKIKFMNSEKGPRACQLSVKLARRIKQHAYAEPKYLVNLMYSLYEESVLLTQIFVFEPKLLPKTFCQIWKKLGDGVTPVEVANSLLLVEMGCLRLREGASLLIKMIEITDQMAKYYIEMFLRYVYEQKNHVVYNLSRVVQHQMKKQEKNPETMSQHENVETKTINENTNGDEHSTPQNLID</sequence>
<organism evidence="2 3">
    <name type="scientific">Aphis glycines</name>
    <name type="common">Soybean aphid</name>
    <dbReference type="NCBI Taxonomy" id="307491"/>
    <lineage>
        <taxon>Eukaryota</taxon>
        <taxon>Metazoa</taxon>
        <taxon>Ecdysozoa</taxon>
        <taxon>Arthropoda</taxon>
        <taxon>Hexapoda</taxon>
        <taxon>Insecta</taxon>
        <taxon>Pterygota</taxon>
        <taxon>Neoptera</taxon>
        <taxon>Paraneoptera</taxon>
        <taxon>Hemiptera</taxon>
        <taxon>Sternorrhyncha</taxon>
        <taxon>Aphidomorpha</taxon>
        <taxon>Aphidoidea</taxon>
        <taxon>Aphididae</taxon>
        <taxon>Aphidini</taxon>
        <taxon>Aphis</taxon>
        <taxon>Aphis</taxon>
    </lineage>
</organism>
<protein>
    <submittedName>
        <fullName evidence="2">Uncharacterized protein</fullName>
    </submittedName>
</protein>
<feature type="compositionally biased region" description="Polar residues" evidence="1">
    <location>
        <begin position="299"/>
        <end position="316"/>
    </location>
</feature>
<dbReference type="OrthoDB" id="376826at2759"/>
<dbReference type="EMBL" id="VYZN01000014">
    <property type="protein sequence ID" value="KAE9539727.1"/>
    <property type="molecule type" value="Genomic_DNA"/>
</dbReference>
<keyword evidence="3" id="KW-1185">Reference proteome</keyword>
<reference evidence="2 3" key="1">
    <citation type="submission" date="2019-08" db="EMBL/GenBank/DDBJ databases">
        <title>The genome of the soybean aphid Biotype 1, its phylome, world population structure and adaptation to the North American continent.</title>
        <authorList>
            <person name="Giordano R."/>
            <person name="Donthu R.K."/>
            <person name="Hernandez A.G."/>
            <person name="Wright C.L."/>
            <person name="Zimin A.V."/>
        </authorList>
    </citation>
    <scope>NUCLEOTIDE SEQUENCE [LARGE SCALE GENOMIC DNA]</scope>
    <source>
        <tissue evidence="2">Whole aphids</tissue>
    </source>
</reference>
<accession>A0A6G0TWB5</accession>
<proteinExistence type="predicted"/>
<feature type="region of interest" description="Disordered" evidence="1">
    <location>
        <begin position="292"/>
        <end position="329"/>
    </location>
</feature>
<evidence type="ECO:0000313" key="3">
    <source>
        <dbReference type="Proteomes" id="UP000475862"/>
    </source>
</evidence>
<name>A0A6G0TWB5_APHGL</name>
<evidence type="ECO:0000313" key="2">
    <source>
        <dbReference type="EMBL" id="KAE9539727.1"/>
    </source>
</evidence>
<dbReference type="AlphaFoldDB" id="A0A6G0TWB5"/>
<gene>
    <name evidence="2" type="ORF">AGLY_004979</name>
</gene>
<dbReference type="Proteomes" id="UP000475862">
    <property type="component" value="Unassembled WGS sequence"/>
</dbReference>
<comment type="caution">
    <text evidence="2">The sequence shown here is derived from an EMBL/GenBank/DDBJ whole genome shotgun (WGS) entry which is preliminary data.</text>
</comment>
<evidence type="ECO:0000256" key="1">
    <source>
        <dbReference type="SAM" id="MobiDB-lite"/>
    </source>
</evidence>